<evidence type="ECO:0000256" key="1">
    <source>
        <dbReference type="ARBA" id="ARBA00004141"/>
    </source>
</evidence>
<dbReference type="KEGG" id="asd:AS9A_1309"/>
<keyword evidence="4" id="KW-0328">Glycosyltransferase</keyword>
<reference evidence="10 11" key="1">
    <citation type="journal article" date="2011" name="J. Bacteriol.">
        <title>Complete genome sequence of Amycolicicoccus subflavus DQS3-9A1T, an actinomycete isolated from crude oil-polluted soil.</title>
        <authorList>
            <person name="Cai M."/>
            <person name="Chen W.M."/>
            <person name="Nie Y."/>
            <person name="Chi C.Q."/>
            <person name="Wang Y.N."/>
            <person name="Tang Y.Q."/>
            <person name="Li G.Y."/>
            <person name="Wu X.L."/>
        </authorList>
    </citation>
    <scope>NUCLEOTIDE SEQUENCE [LARGE SCALE GENOMIC DNA]</scope>
    <source>
        <strain evidence="11">DSM 45089 / DQS3-9A1</strain>
    </source>
</reference>
<comment type="pathway">
    <text evidence="2">Lipid metabolism; sphingolipid metabolism.</text>
</comment>
<evidence type="ECO:0000256" key="9">
    <source>
        <dbReference type="SAM" id="Phobius"/>
    </source>
</evidence>
<dbReference type="EMBL" id="CP002786">
    <property type="protein sequence ID" value="AEF39761.1"/>
    <property type="molecule type" value="Genomic_DNA"/>
</dbReference>
<evidence type="ECO:0000256" key="5">
    <source>
        <dbReference type="ARBA" id="ARBA00022679"/>
    </source>
</evidence>
<gene>
    <name evidence="10" type="ordered locus">AS9A_1309</name>
</gene>
<dbReference type="SUPFAM" id="SSF53448">
    <property type="entry name" value="Nucleotide-diphospho-sugar transferases"/>
    <property type="match status" value="1"/>
</dbReference>
<evidence type="ECO:0000256" key="8">
    <source>
        <dbReference type="ARBA" id="ARBA00023136"/>
    </source>
</evidence>
<evidence type="ECO:0000313" key="10">
    <source>
        <dbReference type="EMBL" id="AEF39761.1"/>
    </source>
</evidence>
<dbReference type="AlphaFoldDB" id="F6EFE8"/>
<keyword evidence="7 9" id="KW-1133">Transmembrane helix</keyword>
<dbReference type="PANTHER" id="PTHR43646:SF3">
    <property type="entry name" value="SLR1566 PROTEIN"/>
    <property type="match status" value="1"/>
</dbReference>
<keyword evidence="5 10" id="KW-0808">Transferase</keyword>
<keyword evidence="6 9" id="KW-0812">Transmembrane</keyword>
<comment type="pathway">
    <text evidence="3">Sphingolipid metabolism.</text>
</comment>
<evidence type="ECO:0000256" key="7">
    <source>
        <dbReference type="ARBA" id="ARBA00022989"/>
    </source>
</evidence>
<dbReference type="Gene3D" id="3.90.550.10">
    <property type="entry name" value="Spore Coat Polysaccharide Biosynthesis Protein SpsA, Chain A"/>
    <property type="match status" value="1"/>
</dbReference>
<dbReference type="GO" id="GO:0016757">
    <property type="term" value="F:glycosyltransferase activity"/>
    <property type="evidence" value="ECO:0007669"/>
    <property type="project" value="UniProtKB-KW"/>
</dbReference>
<name>F6EFE8_HOYSD</name>
<evidence type="ECO:0000256" key="4">
    <source>
        <dbReference type="ARBA" id="ARBA00022676"/>
    </source>
</evidence>
<feature type="transmembrane region" description="Helical" evidence="9">
    <location>
        <begin position="218"/>
        <end position="242"/>
    </location>
</feature>
<keyword evidence="8 9" id="KW-0472">Membrane</keyword>
<dbReference type="Proteomes" id="UP000009235">
    <property type="component" value="Chromosome"/>
</dbReference>
<dbReference type="HOGENOM" id="CLU_038143_0_0_11"/>
<proteinExistence type="predicted"/>
<comment type="subcellular location">
    <subcellularLocation>
        <location evidence="1">Membrane</location>
        <topology evidence="1">Multi-pass membrane protein</topology>
    </subcellularLocation>
</comment>
<dbReference type="GO" id="GO:0016020">
    <property type="term" value="C:membrane"/>
    <property type="evidence" value="ECO:0007669"/>
    <property type="project" value="UniProtKB-SubCell"/>
</dbReference>
<accession>F6EFE8</accession>
<sequence>MIDDLRAQRGVPGMRVFIVDDGSTDKTFDAAIAAAADDTRFSIQRSEQEPPPGWLGKQAACSAMSTEALHAGAQILIFIDADVRLGPEALARAATALRSTEAGLVSVWPSQGAVSCAERLVQPLLAWSWMTTMPIALSNRSLRPSTAVACGQFLAFTREAYLRAGGHSKVAASLTEDLNIARNLRRCQYRTVLVSGRAHVRCRMYSSRRELSAGYGRWLSTAFGSTGGSIVVAALAVLAYLVPPAVALFGHGSARRLGFIGYLAAVTSRLASSQTEHGRRPGAARVAECLLHPLSALAFVALLADSIRQSHGRSAHWKGRPLR</sequence>
<keyword evidence="11" id="KW-1185">Reference proteome</keyword>
<organism evidence="10 11">
    <name type="scientific">Hoyosella subflava (strain DSM 45089 / JCM 17490 / NBRC 109087 / DQS3-9A1)</name>
    <name type="common">Amycolicicoccus subflavus</name>
    <dbReference type="NCBI Taxonomy" id="443218"/>
    <lineage>
        <taxon>Bacteria</taxon>
        <taxon>Bacillati</taxon>
        <taxon>Actinomycetota</taxon>
        <taxon>Actinomycetes</taxon>
        <taxon>Mycobacteriales</taxon>
        <taxon>Hoyosellaceae</taxon>
        <taxon>Hoyosella</taxon>
    </lineage>
</organism>
<dbReference type="InterPro" id="IPR029044">
    <property type="entry name" value="Nucleotide-diphossugar_trans"/>
</dbReference>
<dbReference type="PANTHER" id="PTHR43646">
    <property type="entry name" value="GLYCOSYLTRANSFERASE"/>
    <property type="match status" value="1"/>
</dbReference>
<evidence type="ECO:0000256" key="6">
    <source>
        <dbReference type="ARBA" id="ARBA00022692"/>
    </source>
</evidence>
<dbReference type="eggNOG" id="COG1215">
    <property type="taxonomic scope" value="Bacteria"/>
</dbReference>
<evidence type="ECO:0000256" key="2">
    <source>
        <dbReference type="ARBA" id="ARBA00004760"/>
    </source>
</evidence>
<dbReference type="Pfam" id="PF13506">
    <property type="entry name" value="Glyco_transf_21"/>
    <property type="match status" value="1"/>
</dbReference>
<evidence type="ECO:0000256" key="3">
    <source>
        <dbReference type="ARBA" id="ARBA00004991"/>
    </source>
</evidence>
<dbReference type="STRING" id="443218.AS9A_1309"/>
<dbReference type="InterPro" id="IPR025993">
    <property type="entry name" value="Ceramide_glucosylTrfase"/>
</dbReference>
<evidence type="ECO:0000313" key="11">
    <source>
        <dbReference type="Proteomes" id="UP000009235"/>
    </source>
</evidence>
<protein>
    <submittedName>
        <fullName evidence="10">Possible glycosyl transferase</fullName>
    </submittedName>
</protein>